<gene>
    <name evidence="2" type="ordered locus">DSY2454</name>
</gene>
<keyword evidence="3" id="KW-1185">Reference proteome</keyword>
<dbReference type="AlphaFoldDB" id="Q24UP9"/>
<evidence type="ECO:0000313" key="2">
    <source>
        <dbReference type="EMBL" id="BAE84243.1"/>
    </source>
</evidence>
<feature type="region of interest" description="Disordered" evidence="1">
    <location>
        <begin position="140"/>
        <end position="174"/>
    </location>
</feature>
<organism evidence="2 3">
    <name type="scientific">Desulfitobacterium hafniense (strain Y51)</name>
    <dbReference type="NCBI Taxonomy" id="138119"/>
    <lineage>
        <taxon>Bacteria</taxon>
        <taxon>Bacillati</taxon>
        <taxon>Bacillota</taxon>
        <taxon>Clostridia</taxon>
        <taxon>Eubacteriales</taxon>
        <taxon>Desulfitobacteriaceae</taxon>
        <taxon>Desulfitobacterium</taxon>
    </lineage>
</organism>
<proteinExistence type="predicted"/>
<protein>
    <submittedName>
        <fullName evidence="2">Uncharacterized protein</fullName>
    </submittedName>
</protein>
<reference evidence="2 3" key="1">
    <citation type="journal article" date="2006" name="J. Bacteriol.">
        <title>Complete genome sequence of the dehalorespiring bacterium Desulfitobacterium hafniense Y51 and comparison with Dehalococcoides ethenogenes 195.</title>
        <authorList>
            <person name="Nonaka H."/>
            <person name="Keresztes G."/>
            <person name="Shinoda Y."/>
            <person name="Ikenaga Y."/>
            <person name="Abe M."/>
            <person name="Naito K."/>
            <person name="Inatomi K."/>
            <person name="Furukawa K."/>
            <person name="Inui M."/>
            <person name="Yukawa H."/>
        </authorList>
    </citation>
    <scope>NUCLEOTIDE SEQUENCE [LARGE SCALE GENOMIC DNA]</scope>
    <source>
        <strain evidence="2 3">Y51</strain>
    </source>
</reference>
<evidence type="ECO:0000313" key="3">
    <source>
        <dbReference type="Proteomes" id="UP000001946"/>
    </source>
</evidence>
<dbReference type="HOGENOM" id="CLU_1537610_0_0_9"/>
<feature type="compositionally biased region" description="Basic residues" evidence="1">
    <location>
        <begin position="159"/>
        <end position="174"/>
    </location>
</feature>
<dbReference type="KEGG" id="dsy:DSY2454"/>
<evidence type="ECO:0000256" key="1">
    <source>
        <dbReference type="SAM" id="MobiDB-lite"/>
    </source>
</evidence>
<dbReference type="EMBL" id="AP008230">
    <property type="protein sequence ID" value="BAE84243.1"/>
    <property type="molecule type" value="Genomic_DNA"/>
</dbReference>
<name>Q24UP9_DESHY</name>
<dbReference type="Proteomes" id="UP000001946">
    <property type="component" value="Chromosome"/>
</dbReference>
<accession>Q24UP9</accession>
<sequence length="174" mass="19056">MTLTYFRITKLINNDKKKISHFQIIRLPMTIHNIPSNARQSIGETPHATSFSLILGINPVPTTKAQTITAKRGVKKAPKITRLAIPPAKPATILLCPAFFTKYQSTPMPINAPIKKGTSSDQKLSGCVYQTIPLKMSAATKAPRIPPMNTDAAASKSNHSNKIRTTKARARPPF</sequence>